<dbReference type="Gene3D" id="2.60.40.1120">
    <property type="entry name" value="Carboxypeptidase-like, regulatory domain"/>
    <property type="match status" value="1"/>
</dbReference>
<dbReference type="AlphaFoldDB" id="A0A4V6ILE6"/>
<keyword evidence="9" id="KW-1185">Reference proteome</keyword>
<evidence type="ECO:0000256" key="2">
    <source>
        <dbReference type="ARBA" id="ARBA00022475"/>
    </source>
</evidence>
<dbReference type="GO" id="GO:0005886">
    <property type="term" value="C:plasma membrane"/>
    <property type="evidence" value="ECO:0007669"/>
    <property type="project" value="UniProtKB-SubCell"/>
</dbReference>
<dbReference type="Pfam" id="PF00560">
    <property type="entry name" value="LRR_1"/>
    <property type="match status" value="1"/>
</dbReference>
<dbReference type="RefSeq" id="WP_180140732.1">
    <property type="nucleotide sequence ID" value="NZ_CAADHO010000004.1"/>
</dbReference>
<evidence type="ECO:0000256" key="7">
    <source>
        <dbReference type="SAM" id="SignalP"/>
    </source>
</evidence>
<evidence type="ECO:0000256" key="3">
    <source>
        <dbReference type="ARBA" id="ARBA00022614"/>
    </source>
</evidence>
<keyword evidence="2" id="KW-1003">Cell membrane</keyword>
<dbReference type="PROSITE" id="PS51257">
    <property type="entry name" value="PROKAR_LIPOPROTEIN"/>
    <property type="match status" value="1"/>
</dbReference>
<keyword evidence="6" id="KW-0472">Membrane</keyword>
<dbReference type="Pfam" id="PF13855">
    <property type="entry name" value="LRR_8"/>
    <property type="match status" value="4"/>
</dbReference>
<dbReference type="FunFam" id="3.80.10.10:FF:000400">
    <property type="entry name" value="Nuclear pore complex protein NUP107"/>
    <property type="match status" value="3"/>
</dbReference>
<evidence type="ECO:0000256" key="5">
    <source>
        <dbReference type="ARBA" id="ARBA00022737"/>
    </source>
</evidence>
<dbReference type="FunFam" id="3.80.10.10:FF:000299">
    <property type="entry name" value="Piriformospora indica-insensitive protein 2"/>
    <property type="match status" value="1"/>
</dbReference>
<feature type="signal peptide" evidence="7">
    <location>
        <begin position="1"/>
        <end position="22"/>
    </location>
</feature>
<dbReference type="PRINTS" id="PR00019">
    <property type="entry name" value="LEURICHRPT"/>
</dbReference>
<organism evidence="8 9">
    <name type="scientific">Desulfoluna butyratoxydans</name>
    <dbReference type="NCBI Taxonomy" id="231438"/>
    <lineage>
        <taxon>Bacteria</taxon>
        <taxon>Pseudomonadati</taxon>
        <taxon>Thermodesulfobacteriota</taxon>
        <taxon>Desulfobacteria</taxon>
        <taxon>Desulfobacterales</taxon>
        <taxon>Desulfolunaceae</taxon>
        <taxon>Desulfoluna</taxon>
    </lineage>
</organism>
<dbReference type="Gene3D" id="3.80.10.10">
    <property type="entry name" value="Ribonuclease Inhibitor"/>
    <property type="match status" value="4"/>
</dbReference>
<accession>A0A4V6ILE6</accession>
<dbReference type="PANTHER" id="PTHR48065">
    <property type="entry name" value="OS10G0469600 PROTEIN"/>
    <property type="match status" value="1"/>
</dbReference>
<feature type="chain" id="PRO_5020304402" evidence="7">
    <location>
        <begin position="23"/>
        <end position="804"/>
    </location>
</feature>
<name>A0A4V6ILE6_9BACT</name>
<comment type="subcellular location">
    <subcellularLocation>
        <location evidence="1">Cell membrane</location>
    </subcellularLocation>
</comment>
<reference evidence="8 9" key="1">
    <citation type="submission" date="2019-03" db="EMBL/GenBank/DDBJ databases">
        <authorList>
            <person name="Nijsse B."/>
        </authorList>
    </citation>
    <scope>NUCLEOTIDE SEQUENCE [LARGE SCALE GENOMIC DNA]</scope>
    <source>
        <strain evidence="8">Desulfoluna butyratoxydans MSL71</strain>
    </source>
</reference>
<dbReference type="SUPFAM" id="SSF52047">
    <property type="entry name" value="RNI-like"/>
    <property type="match status" value="1"/>
</dbReference>
<evidence type="ECO:0000313" key="9">
    <source>
        <dbReference type="Proteomes" id="UP000507962"/>
    </source>
</evidence>
<dbReference type="SMART" id="SM00369">
    <property type="entry name" value="LRR_TYP"/>
    <property type="match status" value="8"/>
</dbReference>
<protein>
    <submittedName>
        <fullName evidence="8">Leucine-rich repeat</fullName>
    </submittedName>
</protein>
<evidence type="ECO:0000313" key="8">
    <source>
        <dbReference type="EMBL" id="VFQ44808.1"/>
    </source>
</evidence>
<dbReference type="PANTHER" id="PTHR48065:SF11">
    <property type="entry name" value="OS11G0213300 PROTEIN"/>
    <property type="match status" value="1"/>
</dbReference>
<dbReference type="InterPro" id="IPR008969">
    <property type="entry name" value="CarboxyPept-like_regulatory"/>
</dbReference>
<dbReference type="SUPFAM" id="SSF49464">
    <property type="entry name" value="Carboxypeptidase regulatory domain-like"/>
    <property type="match status" value="1"/>
</dbReference>
<dbReference type="InterPro" id="IPR001611">
    <property type="entry name" value="Leu-rich_rpt"/>
</dbReference>
<evidence type="ECO:0000256" key="6">
    <source>
        <dbReference type="ARBA" id="ARBA00023136"/>
    </source>
</evidence>
<dbReference type="InterPro" id="IPR003591">
    <property type="entry name" value="Leu-rich_rpt_typical-subtyp"/>
</dbReference>
<proteinExistence type="predicted"/>
<dbReference type="EMBL" id="CAADHO010000004">
    <property type="protein sequence ID" value="VFQ44808.1"/>
    <property type="molecule type" value="Genomic_DNA"/>
</dbReference>
<gene>
    <name evidence="8" type="ORF">MSL71_24650</name>
</gene>
<dbReference type="InterPro" id="IPR032675">
    <property type="entry name" value="LRR_dom_sf"/>
</dbReference>
<evidence type="ECO:0000256" key="1">
    <source>
        <dbReference type="ARBA" id="ARBA00004236"/>
    </source>
</evidence>
<keyword evidence="5" id="KW-0677">Repeat</keyword>
<dbReference type="SMART" id="SM00365">
    <property type="entry name" value="LRR_SD22"/>
    <property type="match status" value="7"/>
</dbReference>
<evidence type="ECO:0000256" key="4">
    <source>
        <dbReference type="ARBA" id="ARBA00022729"/>
    </source>
</evidence>
<dbReference type="Proteomes" id="UP000507962">
    <property type="component" value="Unassembled WGS sequence"/>
</dbReference>
<sequence>MKTRFIVLTLSALLLLSCKISGKVSHNNEPLKGVKIILSDGLSRKTITNMDGNYSFEFKKEDATGQHFTITPELDGYIFTPEKKQVKFTTEQEISNINFSAKIDIRPALIDLYNSTDGDSWSNNAGWKEPPLESDGFSKRGSEENWYGIEFDTTSSSPLIGIDLSNNGLTGSIPQTISTFSELVSINLSQNNLLGAIPDSIGSITRLESIDLSYNRLRGTIPSTIVNLKKLSSINLSHNHLCSDNANTIAFLDSINPDWGHAQIDTPCHPIRDALMDLYDATNGSQWTNNGGWGTDDDLYNWYGVQYDMYTSTFSLNLQNNNLQGMLPASLSQLSNLTSLNLSWNQLTGTLPENIGNMSQLRDLHLGGNQLSGPIPQSIGELTDLYSLQLDSNELKGIIPSSITKLKNLSHLMLMFNHLCTTDEETISFLDGINPSWRQGQMDTPCLPIRDILTELYQTTNGPQWTNNDGWGTDDDLRNWYGVQYDMHTSTFSLNLQNNNLQGMLPASLSQLSNLTSLNLSWNQLTGTLPENIGNMSQLRDLHLGGNQLSGPIPQSIGELTDLYSLQLDSNELKGIIPSSITKLKNLSHLMLMFNHLCTTDEETISFLDGINPNWRQGQMDTPCLPIRDILTELYQTTNGAQWTNNGGWGTDDDLYNWYGVQYDMYTSTFSLNLSNNNLQGMLPASLSQLSNLTSLDLSWNQLTGTLPENIGHMSQLRDLLLGGNQLSGPIPQSIGELTDLYSLQLDSNELKGIIPSSITKLKNLSHLMLEFNHLCTTDEKTISFLDGINSNWRQGQVDTPCDE</sequence>
<keyword evidence="3" id="KW-0433">Leucine-rich repeat</keyword>
<keyword evidence="4 7" id="KW-0732">Signal</keyword>